<keyword evidence="2" id="KW-1185">Reference proteome</keyword>
<sequence>MSTIDSSTQLPLKNATIFQDDSDGTAQIQNELSGFAELLKKKYPNDAPSELPRPMVYGAVKGLSKADQGISDELLNEHDEGLLVIVPAYPGMKAGDRLLLLWGEAVVQRAEVTAGNVGKYLSLRVPADKVPKGESWLRFLLNPNTANLRYSPANATLVLMGKPGVLGGEGAGEELAAPVVELPASKIIGSAEAKAKVKVRIPDYRNKNNQDVITLYWGDQTVTYVVKDKNAAIVIEVDENIIKAAGDSTALPVYYFVANEVGSESEWSKDAFVTVKLQAAELLDAPVVLGSDGAVIGEIDLSELHADHVVVRVTGQFKAKDKLVLNWSGTTHAGQWIEHTFGSEELVQDSATYTFNVPRQIVSVLSGGSVRLSYTLTRNGVNTYSKTAFVHIKGAATDLPAPTLNVDNNQDYWISADHEYVHALVPVEAALLKGDTVTVKWVGTASDGSVKIMSSKIYTMDEEHKGKVLAISLQGAEFIKPFDGGWVDVSYEITRGKQKLKSQVASYDVGEPAETLPPPFTTPELLENTLNPGLPAYEYDMQVFVPEQAAQPRPCTITLYWETSEGGYHEVPQKLDAGGVLSHFKIPADKLQPKGDKPVRVWVYYRVEWEGKPSRLSEDFTFLIATADILKNMYPPLTVPSASQGKLDLGAIGPDGLVLEVPRYHGMAEDDLIQIKLNGVTIKKHQVKVVGKQEVTLAAMDYSGLEGQSKVVLTYEVEHYPSGKKGLSQPVTLTLEGKFKVYPVYEGLESHPGGVLMVGKVNEFPSMKVRLGAGSASIVVSDCRPPMRGSHLYVHGNASVSFVLNAVARRVSFDIISISGSSRDVLFYGVDGVCTATVKTPQFAAGQPVYTTKFSFTSPHRPITQFWIPAGGAALYIDNFEFEPA</sequence>
<name>A0ABY9QH71_9PSED</name>
<gene>
    <name evidence="1" type="ORF">RAH46_13480</name>
</gene>
<protein>
    <submittedName>
        <fullName evidence="1">Uncharacterized protein</fullName>
    </submittedName>
</protein>
<evidence type="ECO:0000313" key="2">
    <source>
        <dbReference type="Proteomes" id="UP001183127"/>
    </source>
</evidence>
<reference evidence="1 2" key="1">
    <citation type="submission" date="2023-08" db="EMBL/GenBank/DDBJ databases">
        <title>Complete Genome Sequence of Pseudomonas entomophila TVIN A01.</title>
        <authorList>
            <person name="Shelke T."/>
            <person name="Mahar N.S."/>
            <person name="Gupta I."/>
            <person name="Gupta V."/>
        </authorList>
    </citation>
    <scope>NUCLEOTIDE SEQUENCE [LARGE SCALE GENOMIC DNA]</scope>
    <source>
        <strain evidence="1 2">TVIN-A01</strain>
    </source>
</reference>
<organism evidence="1 2">
    <name type="scientific">Pseudomonas entomophila</name>
    <dbReference type="NCBI Taxonomy" id="312306"/>
    <lineage>
        <taxon>Bacteria</taxon>
        <taxon>Pseudomonadati</taxon>
        <taxon>Pseudomonadota</taxon>
        <taxon>Gammaproteobacteria</taxon>
        <taxon>Pseudomonadales</taxon>
        <taxon>Pseudomonadaceae</taxon>
        <taxon>Pseudomonas</taxon>
    </lineage>
</organism>
<dbReference type="EMBL" id="CP132921">
    <property type="protein sequence ID" value="WMW03357.1"/>
    <property type="molecule type" value="Genomic_DNA"/>
</dbReference>
<dbReference type="Proteomes" id="UP001183127">
    <property type="component" value="Chromosome"/>
</dbReference>
<accession>A0ABY9QH71</accession>
<evidence type="ECO:0000313" key="1">
    <source>
        <dbReference type="EMBL" id="WMW03357.1"/>
    </source>
</evidence>
<dbReference type="GeneID" id="32806253"/>
<proteinExistence type="predicted"/>
<dbReference type="RefSeq" id="WP_011534303.1">
    <property type="nucleotide sequence ID" value="NZ_CP132921.1"/>
</dbReference>